<dbReference type="NCBIfam" id="TIGR02681">
    <property type="entry name" value="phage_pRha"/>
    <property type="match status" value="1"/>
</dbReference>
<organism evidence="1 2">
    <name type="scientific">Lacrimispora saccharolytica (strain ATCC 35040 / DSM 2544 / NRCC 2533 / WM1)</name>
    <name type="common">Clostridium saccharolyticum</name>
    <dbReference type="NCBI Taxonomy" id="610130"/>
    <lineage>
        <taxon>Bacteria</taxon>
        <taxon>Bacillati</taxon>
        <taxon>Bacillota</taxon>
        <taxon>Clostridia</taxon>
        <taxon>Lachnospirales</taxon>
        <taxon>Lachnospiraceae</taxon>
        <taxon>Lacrimispora</taxon>
    </lineage>
</organism>
<proteinExistence type="predicted"/>
<dbReference type="eggNOG" id="COG3646">
    <property type="taxonomic scope" value="Bacteria"/>
</dbReference>
<evidence type="ECO:0000313" key="1">
    <source>
        <dbReference type="EMBL" id="ADL04023.1"/>
    </source>
</evidence>
<accession>D9R948</accession>
<dbReference type="AlphaFoldDB" id="D9R948"/>
<sequence>MYDLTVFEQNGQLLTDSREVAVAVDKEHYDLIKNIRQYIGYLTDGEFSVSEYFIESSYIDRTGRALPCFLCTKKGCDMIANKLQGKKGVIFTARYIEAFGKMKEFIEKGVQYSKQVSFKEQVECIGVVADMLRVNEASKLLMIGQLYKSYDLPAEFLPQYEFNGNREMKSATDLLKRYGLGMSAKNFNLLLLEYGYLEERSRKSTSAPGKEKKYKALTDKGLKYGENAVSPQCQREVQPMYYADSFKELFDIVVGLVVV</sequence>
<dbReference type="Proteomes" id="UP000001662">
    <property type="component" value="Chromosome"/>
</dbReference>
<dbReference type="eggNOG" id="COG3617">
    <property type="taxonomic scope" value="Bacteria"/>
</dbReference>
<name>D9R948_LACSW</name>
<evidence type="ECO:0000313" key="2">
    <source>
        <dbReference type="Proteomes" id="UP000001662"/>
    </source>
</evidence>
<dbReference type="HOGENOM" id="CLU_1045039_0_0_9"/>
<dbReference type="OrthoDB" id="9812611at2"/>
<dbReference type="RefSeq" id="WP_013272114.1">
    <property type="nucleotide sequence ID" value="NC_014376.1"/>
</dbReference>
<keyword evidence="2" id="KW-1185">Reference proteome</keyword>
<dbReference type="EMBL" id="CP002109">
    <property type="protein sequence ID" value="ADL04023.1"/>
    <property type="molecule type" value="Genomic_DNA"/>
</dbReference>
<dbReference type="KEGG" id="csh:Closa_1422"/>
<dbReference type="InterPro" id="IPR014054">
    <property type="entry name" value="Phage_regulatory_Rha"/>
</dbReference>
<gene>
    <name evidence="1" type="ordered locus">Closa_1422</name>
</gene>
<dbReference type="PaxDb" id="610130-Closa_1422"/>
<reference evidence="1" key="1">
    <citation type="submission" date="2010-07" db="EMBL/GenBank/DDBJ databases">
        <title>Complete sequence of Clostridium saccharolyticum WM1.</title>
        <authorList>
            <consortium name="US DOE Joint Genome Institute"/>
            <person name="Lucas S."/>
            <person name="Copeland A."/>
            <person name="Lapidus A."/>
            <person name="Cheng J.-F."/>
            <person name="Bruce D."/>
            <person name="Goodwin L."/>
            <person name="Pitluck S."/>
            <person name="Chertkov O."/>
            <person name="Detter J.C."/>
            <person name="Han C."/>
            <person name="Tapia R."/>
            <person name="Land M."/>
            <person name="Hauser L."/>
            <person name="Chang Y.-J."/>
            <person name="Jeffries C."/>
            <person name="Kyrpides N."/>
            <person name="Ivanova N."/>
            <person name="Mikhailova N."/>
            <person name="Mouttaki H."/>
            <person name="Lin L."/>
            <person name="Zhou J."/>
            <person name="Hemme C.L."/>
            <person name="Woyke T."/>
        </authorList>
    </citation>
    <scope>NUCLEOTIDE SEQUENCE [LARGE SCALE GENOMIC DNA]</scope>
    <source>
        <strain evidence="1">WM1</strain>
    </source>
</reference>
<protein>
    <submittedName>
        <fullName evidence="1">Phage regulatory protein, Rha family</fullName>
    </submittedName>
</protein>
<dbReference type="STRING" id="610130.Closa_1422"/>
<dbReference type="Pfam" id="PF09669">
    <property type="entry name" value="Phage_pRha"/>
    <property type="match status" value="1"/>
</dbReference>